<keyword evidence="2" id="KW-0812">Transmembrane</keyword>
<dbReference type="eggNOG" id="COG1086">
    <property type="taxonomic scope" value="Bacteria"/>
</dbReference>
<keyword evidence="2" id="KW-0472">Membrane</keyword>
<evidence type="ECO:0000256" key="1">
    <source>
        <dbReference type="ARBA" id="ARBA00007430"/>
    </source>
</evidence>
<dbReference type="InterPro" id="IPR003869">
    <property type="entry name" value="Polysac_CapD-like"/>
</dbReference>
<dbReference type="Pfam" id="PF13727">
    <property type="entry name" value="CoA_binding_3"/>
    <property type="match status" value="1"/>
</dbReference>
<dbReference type="PANTHER" id="PTHR43318">
    <property type="entry name" value="UDP-N-ACETYLGLUCOSAMINE 4,6-DEHYDRATASE"/>
    <property type="match status" value="1"/>
</dbReference>
<dbReference type="CDD" id="cd05237">
    <property type="entry name" value="UDP_invert_4-6DH_SDR_e"/>
    <property type="match status" value="1"/>
</dbReference>
<evidence type="ECO:0000256" key="2">
    <source>
        <dbReference type="SAM" id="Phobius"/>
    </source>
</evidence>
<organism evidence="4 5">
    <name type="scientific">Catonella morbi ATCC 51271</name>
    <dbReference type="NCBI Taxonomy" id="592026"/>
    <lineage>
        <taxon>Bacteria</taxon>
        <taxon>Bacillati</taxon>
        <taxon>Bacillota</taxon>
        <taxon>Clostridia</taxon>
        <taxon>Lachnospirales</taxon>
        <taxon>Lachnospiraceae</taxon>
        <taxon>Catonella</taxon>
    </lineage>
</organism>
<dbReference type="SUPFAM" id="SSF51735">
    <property type="entry name" value="NAD(P)-binding Rossmann-fold domains"/>
    <property type="match status" value="1"/>
</dbReference>
<feature type="transmembrane region" description="Helical" evidence="2">
    <location>
        <begin position="21"/>
        <end position="45"/>
    </location>
</feature>
<dbReference type="Proteomes" id="UP000018227">
    <property type="component" value="Unassembled WGS sequence"/>
</dbReference>
<dbReference type="EMBL" id="ACIL03000007">
    <property type="protein sequence ID" value="ESL03741.1"/>
    <property type="molecule type" value="Genomic_DNA"/>
</dbReference>
<dbReference type="SUPFAM" id="SSF53335">
    <property type="entry name" value="S-adenosyl-L-methionine-dependent methyltransferases"/>
    <property type="match status" value="1"/>
</dbReference>
<dbReference type="InterPro" id="IPR036291">
    <property type="entry name" value="NAD(P)-bd_dom_sf"/>
</dbReference>
<keyword evidence="2" id="KW-1133">Transmembrane helix</keyword>
<dbReference type="InterPro" id="IPR029063">
    <property type="entry name" value="SAM-dependent_MTases_sf"/>
</dbReference>
<name>V2Y7T1_9FIRM</name>
<evidence type="ECO:0000259" key="3">
    <source>
        <dbReference type="Pfam" id="PF02719"/>
    </source>
</evidence>
<comment type="caution">
    <text evidence="4">The sequence shown here is derived from an EMBL/GenBank/DDBJ whole genome shotgun (WGS) entry which is preliminary data.</text>
</comment>
<sequence length="634" mass="71118">MWKMKPMSEKIVSFYTKHQQLIKRALIILYDLLVVWVAGVLALLLRFDLSFSKIPAYFMENMQSMLLINMVITVIIFTVNHLYTSLWAYAGVVEMQRIILAAIETTAAEVIIVTIKSGNKAGYFLPRTYHILYFFILLILTAGIRFLYRMVRMQITSRVNPSNVQVSKVMLIGAGETGHMVIRDIISSASVMKELCCIIDDDKNKIGSYISGIKVVGDRTAIVYNAEKYKINEIIIAIPSATRKELSDLISICTDTGCKLKITPSVTEIMEGHISATLLRDVSVEDLLGRDPVEAELDLIMDYVSGKTVLVTGGGGSIGSELCRQIARHKPKQLIIVDIYENNAYDIEIELRHNYPELNLVVLIASVRNLDRLDSIFSEYKPNLVYHAAAHKHVPLMENSPNEAIKNNVLGTYNTVKTADKYGVERFVLISTDKAVNPTNVMGASKRICEMIIQTFGHHSKTEFVAVRFGNVLGSNGSVIPLFKKQISEGGPVTVTHPDIIRYFMTIPEAVSLVLQAGAYAKGGEIFILEMGEPVKILELAKNIIRLSGFVPDKDIKIEFSGLRPGEKLYEELLMEEEGLRDTENKLIHIGRAIEMDEEKFKTELEEIIEFAFTEPSGEKIREAIRKIVPTYKG</sequence>
<keyword evidence="5" id="KW-1185">Reference proteome</keyword>
<feature type="domain" description="Polysaccharide biosynthesis protein CapD-like" evidence="3">
    <location>
        <begin position="309"/>
        <end position="589"/>
    </location>
</feature>
<dbReference type="STRING" id="592026.GCWU0000282_000906"/>
<feature type="transmembrane region" description="Helical" evidence="2">
    <location>
        <begin position="130"/>
        <end position="148"/>
    </location>
</feature>
<dbReference type="HOGENOM" id="CLU_013560_5_2_9"/>
<comment type="similarity">
    <text evidence="1">Belongs to the polysaccharide synthase family.</text>
</comment>
<dbReference type="InterPro" id="IPR051203">
    <property type="entry name" value="Polysaccharide_Synthase-Rel"/>
</dbReference>
<feature type="transmembrane region" description="Helical" evidence="2">
    <location>
        <begin position="65"/>
        <end position="86"/>
    </location>
</feature>
<proteinExistence type="inferred from homology"/>
<reference evidence="4 5" key="1">
    <citation type="submission" date="2013-06" db="EMBL/GenBank/DDBJ databases">
        <authorList>
            <person name="Weinstock G."/>
            <person name="Sodergren E."/>
            <person name="Clifton S."/>
            <person name="Fulton L."/>
            <person name="Fulton B."/>
            <person name="Courtney L."/>
            <person name="Fronick C."/>
            <person name="Harrison M."/>
            <person name="Strong C."/>
            <person name="Farmer C."/>
            <person name="Delahaunty K."/>
            <person name="Markovic C."/>
            <person name="Hall O."/>
            <person name="Minx P."/>
            <person name="Tomlinson C."/>
            <person name="Mitreva M."/>
            <person name="Nelson J."/>
            <person name="Hou S."/>
            <person name="Wollam A."/>
            <person name="Pepin K.H."/>
            <person name="Johnson M."/>
            <person name="Bhonagiri V."/>
            <person name="Nash W.E."/>
            <person name="Warren W."/>
            <person name="Chinwalla A."/>
            <person name="Mardis E.R."/>
            <person name="Wilson R.K."/>
        </authorList>
    </citation>
    <scope>NUCLEOTIDE SEQUENCE [LARGE SCALE GENOMIC DNA]</scope>
    <source>
        <strain evidence="4 5">ATCC 51271</strain>
    </source>
</reference>
<dbReference type="Gene3D" id="3.40.50.720">
    <property type="entry name" value="NAD(P)-binding Rossmann-like Domain"/>
    <property type="match status" value="2"/>
</dbReference>
<evidence type="ECO:0000313" key="4">
    <source>
        <dbReference type="EMBL" id="ESL03741.1"/>
    </source>
</evidence>
<dbReference type="Pfam" id="PF02719">
    <property type="entry name" value="Polysacc_synt_2"/>
    <property type="match status" value="1"/>
</dbReference>
<dbReference type="PANTHER" id="PTHR43318:SF1">
    <property type="entry name" value="POLYSACCHARIDE BIOSYNTHESIS PROTEIN EPSC-RELATED"/>
    <property type="match status" value="1"/>
</dbReference>
<dbReference type="AlphaFoldDB" id="V2Y7T1"/>
<accession>V2Y7T1</accession>
<protein>
    <submittedName>
        <fullName evidence="4">Putative epimerase/dehydratase WbiI</fullName>
    </submittedName>
</protein>
<evidence type="ECO:0000313" key="5">
    <source>
        <dbReference type="Proteomes" id="UP000018227"/>
    </source>
</evidence>
<gene>
    <name evidence="4" type="ORF">GCWU0000282_000906</name>
</gene>